<protein>
    <submittedName>
        <fullName evidence="2">(African queen) hypothetical protein</fullName>
    </submittedName>
</protein>
<keyword evidence="3" id="KW-1185">Reference proteome</keyword>
<keyword evidence="1" id="KW-0472">Membrane</keyword>
<dbReference type="Proteomes" id="UP000789524">
    <property type="component" value="Unassembled WGS sequence"/>
</dbReference>
<proteinExistence type="predicted"/>
<comment type="caution">
    <text evidence="2">The sequence shown here is derived from an EMBL/GenBank/DDBJ whole genome shotgun (WGS) entry which is preliminary data.</text>
</comment>
<gene>
    <name evidence="2" type="ORF">DCHRY22_LOCUS5626</name>
</gene>
<accession>A0A8J2QT01</accession>
<organism evidence="2 3">
    <name type="scientific">Danaus chrysippus</name>
    <name type="common">African queen</name>
    <dbReference type="NCBI Taxonomy" id="151541"/>
    <lineage>
        <taxon>Eukaryota</taxon>
        <taxon>Metazoa</taxon>
        <taxon>Ecdysozoa</taxon>
        <taxon>Arthropoda</taxon>
        <taxon>Hexapoda</taxon>
        <taxon>Insecta</taxon>
        <taxon>Pterygota</taxon>
        <taxon>Neoptera</taxon>
        <taxon>Endopterygota</taxon>
        <taxon>Lepidoptera</taxon>
        <taxon>Glossata</taxon>
        <taxon>Ditrysia</taxon>
        <taxon>Papilionoidea</taxon>
        <taxon>Nymphalidae</taxon>
        <taxon>Danainae</taxon>
        <taxon>Danaini</taxon>
        <taxon>Danaina</taxon>
        <taxon>Danaus</taxon>
        <taxon>Anosia</taxon>
    </lineage>
</organism>
<name>A0A8J2QT01_9NEOP</name>
<sequence length="141" mass="15942">MGVASDGCTNEMSHIICVFVRQESEERIKYQYIAYAAVIIHLSTYLVPIIGRGTRQDTVTKALHYKPSLPNRRKRSQSQLPSYFLSLQTCNTRCSYCMPEVNITAFIRNQFQASAEGGARRLPLHCERTAVCARADVAILR</sequence>
<evidence type="ECO:0000313" key="3">
    <source>
        <dbReference type="Proteomes" id="UP000789524"/>
    </source>
</evidence>
<reference evidence="2" key="1">
    <citation type="submission" date="2021-09" db="EMBL/GenBank/DDBJ databases">
        <authorList>
            <person name="Martin H S."/>
        </authorList>
    </citation>
    <scope>NUCLEOTIDE SEQUENCE</scope>
</reference>
<evidence type="ECO:0000313" key="2">
    <source>
        <dbReference type="EMBL" id="CAG9564661.1"/>
    </source>
</evidence>
<dbReference type="EMBL" id="CAKASE010000051">
    <property type="protein sequence ID" value="CAG9564661.1"/>
    <property type="molecule type" value="Genomic_DNA"/>
</dbReference>
<feature type="transmembrane region" description="Helical" evidence="1">
    <location>
        <begin position="32"/>
        <end position="51"/>
    </location>
</feature>
<evidence type="ECO:0000256" key="1">
    <source>
        <dbReference type="SAM" id="Phobius"/>
    </source>
</evidence>
<keyword evidence="1" id="KW-0812">Transmembrane</keyword>
<dbReference type="AlphaFoldDB" id="A0A8J2QT01"/>
<keyword evidence="1" id="KW-1133">Transmembrane helix</keyword>